<dbReference type="Gene3D" id="2.150.10.10">
    <property type="entry name" value="Serralysin-like metalloprotease, C-terminal"/>
    <property type="match status" value="1"/>
</dbReference>
<protein>
    <submittedName>
        <fullName evidence="1">Uncharacterized protein</fullName>
    </submittedName>
</protein>
<gene>
    <name evidence="1" type="ORF">ME9_00431</name>
</gene>
<keyword evidence="2" id="KW-1185">Reference proteome</keyword>
<organism evidence="1 2">
    <name type="scientific">Bartonella taylorii 8TBB</name>
    <dbReference type="NCBI Taxonomy" id="1094560"/>
    <lineage>
        <taxon>Bacteria</taxon>
        <taxon>Pseudomonadati</taxon>
        <taxon>Pseudomonadota</taxon>
        <taxon>Alphaproteobacteria</taxon>
        <taxon>Hyphomicrobiales</taxon>
        <taxon>Bartonellaceae</taxon>
        <taxon>Bartonella</taxon>
    </lineage>
</organism>
<evidence type="ECO:0000313" key="1">
    <source>
        <dbReference type="EMBL" id="EJF97345.1"/>
    </source>
</evidence>
<reference evidence="1 2" key="1">
    <citation type="submission" date="2012-03" db="EMBL/GenBank/DDBJ databases">
        <title>The Genome Sequence of Bartonella taylorii 8TBB.</title>
        <authorList>
            <consortium name="The Broad Institute Genome Sequencing Platform"/>
            <consortium name="The Broad Institute Genome Sequencing Center for Infectious Disease"/>
            <person name="Feldgarden M."/>
            <person name="Kirby J."/>
            <person name="Kosoy M."/>
            <person name="Birtles R."/>
            <person name="Probert W.S."/>
            <person name="Chiaraviglio L."/>
            <person name="Young S.K."/>
            <person name="Zeng Q."/>
            <person name="Gargeya S."/>
            <person name="Fitzgerald M."/>
            <person name="Haas B."/>
            <person name="Abouelleil A."/>
            <person name="Alvarado L."/>
            <person name="Arachchi H.M."/>
            <person name="Berlin A."/>
            <person name="Chapman S.B."/>
            <person name="Gearin G."/>
            <person name="Goldberg J."/>
            <person name="Griggs A."/>
            <person name="Gujja S."/>
            <person name="Hansen M."/>
            <person name="Heiman D."/>
            <person name="Howarth C."/>
            <person name="Larimer J."/>
            <person name="Lui A."/>
            <person name="MacDonald P.J.P."/>
            <person name="McCowen C."/>
            <person name="Montmayeur A."/>
            <person name="Murphy C."/>
            <person name="Neiman D."/>
            <person name="Pearson M."/>
            <person name="Priest M."/>
            <person name="Roberts A."/>
            <person name="Saif S."/>
            <person name="Shea T."/>
            <person name="Sisk P."/>
            <person name="Stolte C."/>
            <person name="Sykes S."/>
            <person name="Wortman J."/>
            <person name="Nusbaum C."/>
            <person name="Birren B."/>
        </authorList>
    </citation>
    <scope>NUCLEOTIDE SEQUENCE [LARGE SCALE GENOMIC DNA]</scope>
    <source>
        <strain evidence="1 2">8TBB</strain>
    </source>
</reference>
<comment type="caution">
    <text evidence="1">The sequence shown here is derived from an EMBL/GenBank/DDBJ whole genome shotgun (WGS) entry which is preliminary data.</text>
</comment>
<dbReference type="EMBL" id="AIMD01000013">
    <property type="protein sequence ID" value="EJF97345.1"/>
    <property type="molecule type" value="Genomic_DNA"/>
</dbReference>
<dbReference type="AlphaFoldDB" id="A0A9P2S0N7"/>
<name>A0A9P2S0N7_BARTA</name>
<sequence>MIIDALNLSRNDSMARPQRGTGLQRDGIEGTNVISGNDITKPVKLHARSDIVAIGAKITVNAPDSVAVGHLAYAVGKKSIAIGGEGRYSDNPIPLRGVQ</sequence>
<dbReference type="InterPro" id="IPR011049">
    <property type="entry name" value="Serralysin-like_metalloprot_C"/>
</dbReference>
<dbReference type="Proteomes" id="UP000002648">
    <property type="component" value="Unassembled WGS sequence"/>
</dbReference>
<accession>A0A9P2S0N7</accession>
<proteinExistence type="predicted"/>
<dbReference type="SUPFAM" id="SSF101967">
    <property type="entry name" value="Adhesin YadA, collagen-binding domain"/>
    <property type="match status" value="1"/>
</dbReference>
<evidence type="ECO:0000313" key="2">
    <source>
        <dbReference type="Proteomes" id="UP000002648"/>
    </source>
</evidence>